<dbReference type="Pfam" id="PF01872">
    <property type="entry name" value="RibD_C"/>
    <property type="match status" value="1"/>
</dbReference>
<dbReference type="InterPro" id="IPR002734">
    <property type="entry name" value="RibDG_C"/>
</dbReference>
<organism evidence="2">
    <name type="scientific">Mesorhizobium sp. WSM2240</name>
    <dbReference type="NCBI Taxonomy" id="3228851"/>
    <lineage>
        <taxon>Bacteria</taxon>
        <taxon>Pseudomonadati</taxon>
        <taxon>Pseudomonadota</taxon>
        <taxon>Alphaproteobacteria</taxon>
        <taxon>Hyphomicrobiales</taxon>
        <taxon>Phyllobacteriaceae</taxon>
        <taxon>Mesorhizobium</taxon>
    </lineage>
</organism>
<feature type="domain" description="Bacterial bifunctional deaminase-reductase C-terminal" evidence="1">
    <location>
        <begin position="10"/>
        <end position="206"/>
    </location>
</feature>
<dbReference type="PANTHER" id="PTHR38011:SF12">
    <property type="entry name" value="BIFUNCTIONAL DEAMINASE-REDUCTASE DOMAIN PROTEIN"/>
    <property type="match status" value="1"/>
</dbReference>
<dbReference type="GO" id="GO:0008703">
    <property type="term" value="F:5-amino-6-(5-phosphoribosylamino)uracil reductase activity"/>
    <property type="evidence" value="ECO:0007669"/>
    <property type="project" value="InterPro"/>
</dbReference>
<gene>
    <name evidence="2" type="ORF">ABVK50_07565</name>
</gene>
<dbReference type="GO" id="GO:0009231">
    <property type="term" value="P:riboflavin biosynthetic process"/>
    <property type="evidence" value="ECO:0007669"/>
    <property type="project" value="InterPro"/>
</dbReference>
<proteinExistence type="predicted"/>
<dbReference type="Gene3D" id="3.40.430.10">
    <property type="entry name" value="Dihydrofolate Reductase, subunit A"/>
    <property type="match status" value="1"/>
</dbReference>
<dbReference type="InterPro" id="IPR024072">
    <property type="entry name" value="DHFR-like_dom_sf"/>
</dbReference>
<dbReference type="SUPFAM" id="SSF53597">
    <property type="entry name" value="Dihydrofolate reductase-like"/>
    <property type="match status" value="1"/>
</dbReference>
<sequence length="213" mass="23100">MPKLRVGCFSLSLDGFGAGPDQSPDDPLGKGGETLHEWFIPTRTFQQVHGKEGGTTGADDEFAARAFTNIGAWIMGRNMFGPVRGPWPDENWKGWWGDNPPYHCPVFVLTHHERSPITMEGGTIFHFVTNGIEAALERAVQAANGKDVLIGGGVATVRQYLRAGLIDEMHLAISPVLLGSGEHLFAGIDTVGLGYRCTEHVPTQNATHVVLTR</sequence>
<dbReference type="EMBL" id="CP159253">
    <property type="protein sequence ID" value="XCG50332.1"/>
    <property type="molecule type" value="Genomic_DNA"/>
</dbReference>
<reference evidence="2" key="1">
    <citation type="submission" date="2024-06" db="EMBL/GenBank/DDBJ databases">
        <title>Mesorhizobium karijinii sp. nov., a symbiont of the iconic Swainsona formosa from arid Australia.</title>
        <authorList>
            <person name="Hill Y.J."/>
            <person name="Watkin E.L.J."/>
            <person name="O'Hara G.W."/>
            <person name="Terpolilli J."/>
            <person name="Tye M.L."/>
            <person name="Kohlmeier M.G."/>
        </authorList>
    </citation>
    <scope>NUCLEOTIDE SEQUENCE</scope>
    <source>
        <strain evidence="2">WSM2240</strain>
    </source>
</reference>
<evidence type="ECO:0000259" key="1">
    <source>
        <dbReference type="Pfam" id="PF01872"/>
    </source>
</evidence>
<name>A0AAU8CTQ4_9HYPH</name>
<dbReference type="InterPro" id="IPR050765">
    <property type="entry name" value="Riboflavin_Biosynth_HTPR"/>
</dbReference>
<dbReference type="RefSeq" id="WP_353642139.1">
    <property type="nucleotide sequence ID" value="NZ_CP159253.1"/>
</dbReference>
<accession>A0AAU8CTQ4</accession>
<protein>
    <submittedName>
        <fullName evidence="2">Dihydrofolate reductase family protein</fullName>
    </submittedName>
</protein>
<dbReference type="AlphaFoldDB" id="A0AAU8CTQ4"/>
<evidence type="ECO:0000313" key="2">
    <source>
        <dbReference type="EMBL" id="XCG50332.1"/>
    </source>
</evidence>
<dbReference type="PANTHER" id="PTHR38011">
    <property type="entry name" value="DIHYDROFOLATE REDUCTASE FAMILY PROTEIN (AFU_ORTHOLOGUE AFUA_8G06820)"/>
    <property type="match status" value="1"/>
</dbReference>